<keyword evidence="1 2" id="KW-0732">Signal</keyword>
<dbReference type="EMBL" id="KM038200">
    <property type="protein sequence ID" value="AIG55661.1"/>
    <property type="molecule type" value="Genomic_DNA"/>
</dbReference>
<gene>
    <name evidence="5" type="ORF">THRCLA_08878</name>
</gene>
<sequence>MKIAAFTLLLVASASASHYRSSESTLVDLWGQCGGETYLGDIDCTGGNYCKKINEYYSQCQPGGTNVTSVGRWGQCGGNGFTGTSLCEGSDKCQVWNDNYSQCIPSMDAEATAVPDNWVVSKGVCHNKCQGDDDTDVGNIATFEGCVAEAVKRGRYFAVWKNNKCQVLRTVYTYSMDPACTSAAYFDKSKYTCSGNSDYYGNDIGNTQTRFDRCLDACEYYTSGGKNCNAVTYVQMPGNTYFGTCFFKYVPKDAQPVKNDMGGAACKLIKST</sequence>
<dbReference type="InterPro" id="IPR000254">
    <property type="entry name" value="CBD"/>
</dbReference>
<dbReference type="InterPro" id="IPR035971">
    <property type="entry name" value="CBD_sf"/>
</dbReference>
<feature type="signal peptide" evidence="2">
    <location>
        <begin position="1"/>
        <end position="16"/>
    </location>
</feature>
<dbReference type="SMART" id="SM00236">
    <property type="entry name" value="fCBD"/>
    <property type="match status" value="2"/>
</dbReference>
<feature type="domain" description="CBM1" evidence="3">
    <location>
        <begin position="68"/>
        <end position="104"/>
    </location>
</feature>
<evidence type="ECO:0000256" key="2">
    <source>
        <dbReference type="SAM" id="SignalP"/>
    </source>
</evidence>
<dbReference type="AlphaFoldDB" id="A0A0A7CM82"/>
<dbReference type="OrthoDB" id="59184at2759"/>
<dbReference type="PROSITE" id="PS51164">
    <property type="entry name" value="CBM1_2"/>
    <property type="match status" value="2"/>
</dbReference>
<dbReference type="STRING" id="74557.A0A0A7CM82"/>
<evidence type="ECO:0000259" key="3">
    <source>
        <dbReference type="PROSITE" id="PS51164"/>
    </source>
</evidence>
<accession>A0A0A7CM82</accession>
<evidence type="ECO:0000256" key="1">
    <source>
        <dbReference type="ARBA" id="ARBA00022729"/>
    </source>
</evidence>
<evidence type="ECO:0000313" key="6">
    <source>
        <dbReference type="Proteomes" id="UP000243217"/>
    </source>
</evidence>
<proteinExistence type="predicted"/>
<dbReference type="PROSITE" id="PS00562">
    <property type="entry name" value="CBM1_1"/>
    <property type="match status" value="1"/>
</dbReference>
<keyword evidence="6" id="KW-1185">Reference proteome</keyword>
<dbReference type="GO" id="GO:0030248">
    <property type="term" value="F:cellulose binding"/>
    <property type="evidence" value="ECO:0007669"/>
    <property type="project" value="InterPro"/>
</dbReference>
<dbReference type="EMBL" id="JNBS01002388">
    <property type="protein sequence ID" value="OQR91782.1"/>
    <property type="molecule type" value="Genomic_DNA"/>
</dbReference>
<feature type="domain" description="CBM1" evidence="3">
    <location>
        <begin position="25"/>
        <end position="61"/>
    </location>
</feature>
<organism evidence="4">
    <name type="scientific">Thraustotheca clavata</name>
    <dbReference type="NCBI Taxonomy" id="74557"/>
    <lineage>
        <taxon>Eukaryota</taxon>
        <taxon>Sar</taxon>
        <taxon>Stramenopiles</taxon>
        <taxon>Oomycota</taxon>
        <taxon>Saprolegniomycetes</taxon>
        <taxon>Saprolegniales</taxon>
        <taxon>Achlyaceae</taxon>
        <taxon>Thraustotheca</taxon>
    </lineage>
</organism>
<name>A0A0A7CM82_9STRA</name>
<evidence type="ECO:0000313" key="4">
    <source>
        <dbReference type="EMBL" id="AIG55661.1"/>
    </source>
</evidence>
<dbReference type="GO" id="GO:0005975">
    <property type="term" value="P:carbohydrate metabolic process"/>
    <property type="evidence" value="ECO:0007669"/>
    <property type="project" value="InterPro"/>
</dbReference>
<dbReference type="GO" id="GO:0005576">
    <property type="term" value="C:extracellular region"/>
    <property type="evidence" value="ECO:0007669"/>
    <property type="project" value="InterPro"/>
</dbReference>
<dbReference type="Pfam" id="PF00734">
    <property type="entry name" value="CBM_1"/>
    <property type="match status" value="2"/>
</dbReference>
<dbReference type="Proteomes" id="UP000243217">
    <property type="component" value="Unassembled WGS sequence"/>
</dbReference>
<dbReference type="SUPFAM" id="SSF57180">
    <property type="entry name" value="Cellulose-binding domain"/>
    <property type="match status" value="2"/>
</dbReference>
<reference evidence="4 6" key="1">
    <citation type="journal article" date="2014" name="Genome Biol. Evol.">
        <title>The secreted proteins of Achlya hypogyna and Thraustotheca clavata identify the ancestral oomycete secretome and reveal gene acquisitions by horizontal gene transfer.</title>
        <authorList>
            <person name="Misner I."/>
            <person name="Blouin N."/>
            <person name="Leonard G."/>
            <person name="Richards T.A."/>
            <person name="Lane C.E."/>
        </authorList>
    </citation>
    <scope>NUCLEOTIDE SEQUENCE</scope>
    <source>
        <strain evidence="4 6">ATCC 34112</strain>
    </source>
</reference>
<evidence type="ECO:0000313" key="5">
    <source>
        <dbReference type="EMBL" id="OQR91782.1"/>
    </source>
</evidence>
<feature type="chain" id="PRO_5002025820" evidence="2">
    <location>
        <begin position="17"/>
        <end position="272"/>
    </location>
</feature>
<protein>
    <submittedName>
        <fullName evidence="4">Secreted protein</fullName>
    </submittedName>
</protein>